<name>A0ABD5U321_9EURY</name>
<feature type="compositionally biased region" description="Polar residues" evidence="1">
    <location>
        <begin position="54"/>
        <end position="64"/>
    </location>
</feature>
<evidence type="ECO:0000313" key="3">
    <source>
        <dbReference type="Proteomes" id="UP001596408"/>
    </source>
</evidence>
<accession>A0ABD5U321</accession>
<feature type="compositionally biased region" description="Basic and acidic residues" evidence="1">
    <location>
        <begin position="44"/>
        <end position="53"/>
    </location>
</feature>
<dbReference type="EMBL" id="JBHSXH010000015">
    <property type="protein sequence ID" value="MFC6825499.1"/>
    <property type="molecule type" value="Genomic_DNA"/>
</dbReference>
<dbReference type="AlphaFoldDB" id="A0ABD5U321"/>
<dbReference type="Proteomes" id="UP001596408">
    <property type="component" value="Unassembled WGS sequence"/>
</dbReference>
<protein>
    <submittedName>
        <fullName evidence="2">Uncharacterized protein</fullName>
    </submittedName>
</protein>
<proteinExistence type="predicted"/>
<evidence type="ECO:0000313" key="2">
    <source>
        <dbReference type="EMBL" id="MFC6825499.1"/>
    </source>
</evidence>
<dbReference type="RefSeq" id="WP_379695779.1">
    <property type="nucleotide sequence ID" value="NZ_JBHSXH010000015.1"/>
</dbReference>
<keyword evidence="3" id="KW-1185">Reference proteome</keyword>
<feature type="region of interest" description="Disordered" evidence="1">
    <location>
        <begin position="44"/>
        <end position="64"/>
    </location>
</feature>
<feature type="region of interest" description="Disordered" evidence="1">
    <location>
        <begin position="1"/>
        <end position="25"/>
    </location>
</feature>
<gene>
    <name evidence="2" type="ORF">ACFQEV_10940</name>
</gene>
<comment type="caution">
    <text evidence="2">The sequence shown here is derived from an EMBL/GenBank/DDBJ whole genome shotgun (WGS) entry which is preliminary data.</text>
</comment>
<organism evidence="2 3">
    <name type="scientific">Halopelagius fulvigenes</name>
    <dbReference type="NCBI Taxonomy" id="1198324"/>
    <lineage>
        <taxon>Archaea</taxon>
        <taxon>Methanobacteriati</taxon>
        <taxon>Methanobacteriota</taxon>
        <taxon>Stenosarchaea group</taxon>
        <taxon>Halobacteria</taxon>
        <taxon>Halobacteriales</taxon>
        <taxon>Haloferacaceae</taxon>
    </lineage>
</organism>
<evidence type="ECO:0000256" key="1">
    <source>
        <dbReference type="SAM" id="MobiDB-lite"/>
    </source>
</evidence>
<sequence>MTGVIRELSRGARLSPLPDGNTNGSVEVASESLLVCCFDERGERRVGVGHPEDGTQTEQSLTDN</sequence>
<reference evidence="2 3" key="1">
    <citation type="journal article" date="2019" name="Int. J. Syst. Evol. Microbiol.">
        <title>The Global Catalogue of Microorganisms (GCM) 10K type strain sequencing project: providing services to taxonomists for standard genome sequencing and annotation.</title>
        <authorList>
            <consortium name="The Broad Institute Genomics Platform"/>
            <consortium name="The Broad Institute Genome Sequencing Center for Infectious Disease"/>
            <person name="Wu L."/>
            <person name="Ma J."/>
        </authorList>
    </citation>
    <scope>NUCLEOTIDE SEQUENCE [LARGE SCALE GENOMIC DNA]</scope>
    <source>
        <strain evidence="2 3">YIM 94188</strain>
    </source>
</reference>